<sequence>MNVLVWIIVGAALGAAIPFLRTRLAGFMGQTPAHYAGTEPVLDLREHLSGRIACHGVIYGPLGRVSSRFDADFEGRWSGDSGTLAEHFTYDSGNTQDREWRLRLGPNGTLEAEADDLVGVGRGQLSGASLVLRYRIRLPAEAGGHVLSVTDWMYLAPGGTIVNRSQFRKYGIKVAELVATMKKVDTA</sequence>
<protein>
    <submittedName>
        <fullName evidence="1">DUF3833 domain-containing protein</fullName>
    </submittedName>
</protein>
<reference evidence="1 2" key="1">
    <citation type="submission" date="2024-10" db="EMBL/GenBank/DDBJ databases">
        <authorList>
            <person name="Yang X.-N."/>
        </authorList>
    </citation>
    <scope>NUCLEOTIDE SEQUENCE [LARGE SCALE GENOMIC DNA]</scope>
    <source>
        <strain evidence="1 2">CAU 1059</strain>
    </source>
</reference>
<gene>
    <name evidence="1" type="ORF">ACGRVM_11035</name>
</gene>
<dbReference type="Proteomes" id="UP001607157">
    <property type="component" value="Unassembled WGS sequence"/>
</dbReference>
<dbReference type="Pfam" id="PF12915">
    <property type="entry name" value="DUF3833"/>
    <property type="match status" value="1"/>
</dbReference>
<evidence type="ECO:0000313" key="1">
    <source>
        <dbReference type="EMBL" id="MFH0254430.1"/>
    </source>
</evidence>
<comment type="caution">
    <text evidence="1">The sequence shown here is derived from an EMBL/GenBank/DDBJ whole genome shotgun (WGS) entry which is preliminary data.</text>
</comment>
<organism evidence="1 2">
    <name type="scientific">Roseovarius aquimarinus</name>
    <dbReference type="NCBI Taxonomy" id="1229156"/>
    <lineage>
        <taxon>Bacteria</taxon>
        <taxon>Pseudomonadati</taxon>
        <taxon>Pseudomonadota</taxon>
        <taxon>Alphaproteobacteria</taxon>
        <taxon>Rhodobacterales</taxon>
        <taxon>Roseobacteraceae</taxon>
        <taxon>Roseovarius</taxon>
    </lineage>
</organism>
<evidence type="ECO:0000313" key="2">
    <source>
        <dbReference type="Proteomes" id="UP001607157"/>
    </source>
</evidence>
<keyword evidence="2" id="KW-1185">Reference proteome</keyword>
<proteinExistence type="predicted"/>
<accession>A0ABW7I8Y1</accession>
<name>A0ABW7I8Y1_9RHOB</name>
<dbReference type="RefSeq" id="WP_377171580.1">
    <property type="nucleotide sequence ID" value="NZ_JBHTJC010000003.1"/>
</dbReference>
<dbReference type="EMBL" id="JBIHMM010000003">
    <property type="protein sequence ID" value="MFH0254430.1"/>
    <property type="molecule type" value="Genomic_DNA"/>
</dbReference>
<dbReference type="InterPro" id="IPR024409">
    <property type="entry name" value="DUF3833"/>
</dbReference>